<evidence type="ECO:0000256" key="2">
    <source>
        <dbReference type="SAM" id="SignalP"/>
    </source>
</evidence>
<organism evidence="3 4">
    <name type="scientific">Escherichia coli O157:H7 (strain EC869)</name>
    <dbReference type="NCBI Taxonomy" id="478008"/>
    <lineage>
        <taxon>Bacteria</taxon>
        <taxon>Pseudomonadati</taxon>
        <taxon>Pseudomonadota</taxon>
        <taxon>Gammaproteobacteria</taxon>
        <taxon>Enterobacterales</taxon>
        <taxon>Enterobacteriaceae</taxon>
        <taxon>Escherichia</taxon>
    </lineage>
</organism>
<gene>
    <name evidence="3" type="ORF">ECH7EC869_5402</name>
</gene>
<keyword evidence="1" id="KW-0472">Membrane</keyword>
<evidence type="ECO:0008006" key="5">
    <source>
        <dbReference type="Google" id="ProtNLM"/>
    </source>
</evidence>
<accession>A0A0H3PZG2</accession>
<dbReference type="AlphaFoldDB" id="A0A0H3PZG2"/>
<dbReference type="BioCyc" id="ECOL478008-HMP:G76-487286-MONOMER"/>
<feature type="signal peptide" evidence="2">
    <location>
        <begin position="1"/>
        <end position="28"/>
    </location>
</feature>
<evidence type="ECO:0000256" key="1">
    <source>
        <dbReference type="SAM" id="Phobius"/>
    </source>
</evidence>
<sequence length="72" mass="7495">MLPRYLWSKKKPALSGAGFFLCFLYASARTVTCGNGNGDGGGDGGGNGGANAFHGCCVLCNFYLSVRYAYIG</sequence>
<comment type="caution">
    <text evidence="3">The sequence shown here is derived from an EMBL/GenBank/DDBJ whole genome shotgun (WGS) entry which is preliminary data.</text>
</comment>
<protein>
    <recommendedName>
        <fullName evidence="5">Secreted protein</fullName>
    </recommendedName>
</protein>
<feature type="chain" id="PRO_5002617457" description="Secreted protein" evidence="2">
    <location>
        <begin position="29"/>
        <end position="72"/>
    </location>
</feature>
<dbReference type="Proteomes" id="UP000004641">
    <property type="component" value="Unassembled WGS sequence"/>
</dbReference>
<name>A0A0H3PZG2_ECO5C</name>
<keyword evidence="1" id="KW-1133">Transmembrane helix</keyword>
<keyword evidence="1" id="KW-0812">Transmembrane</keyword>
<keyword evidence="2" id="KW-0732">Signal</keyword>
<proteinExistence type="predicted"/>
<dbReference type="EMBL" id="ABHU01000001">
    <property type="protein sequence ID" value="EDU93517.1"/>
    <property type="molecule type" value="Genomic_DNA"/>
</dbReference>
<feature type="transmembrane region" description="Helical" evidence="1">
    <location>
        <begin position="52"/>
        <end position="70"/>
    </location>
</feature>
<evidence type="ECO:0000313" key="4">
    <source>
        <dbReference type="Proteomes" id="UP000004641"/>
    </source>
</evidence>
<evidence type="ECO:0000313" key="3">
    <source>
        <dbReference type="EMBL" id="EDU93517.1"/>
    </source>
</evidence>
<reference evidence="3 4" key="1">
    <citation type="journal article" date="2011" name="Appl. Environ. Microbiol.">
        <title>Genome signatures of Escherichia coli O157:H7 isolates from the bovine host reservoir.</title>
        <authorList>
            <person name="Eppinger M."/>
            <person name="Mammel M.K."/>
            <person name="Leclerc J.E."/>
            <person name="Ravel J."/>
            <person name="Cebula T.A."/>
        </authorList>
    </citation>
    <scope>NUCLEOTIDE SEQUENCE [LARGE SCALE GENOMIC DNA]</scope>
    <source>
        <strain evidence="3 4">EC869</strain>
    </source>
</reference>